<keyword evidence="2" id="KW-1185">Reference proteome</keyword>
<sequence>MCPSHGSDGARPRAACGLAGQRGLARRWVSGGRGGARPSKIEGFHVRHEQQRPPRRARTTPVLGRAGTTRLLLKAAWLELHAVLQR</sequence>
<dbReference type="EMBL" id="PJNB01000001">
    <property type="protein sequence ID" value="PKW17144.1"/>
    <property type="molecule type" value="Genomic_DNA"/>
</dbReference>
<name>A0A2N3Y2J3_SACSN</name>
<dbReference type="Proteomes" id="UP000233786">
    <property type="component" value="Unassembled WGS sequence"/>
</dbReference>
<accession>A0A2N3Y2J3</accession>
<proteinExistence type="predicted"/>
<evidence type="ECO:0000313" key="1">
    <source>
        <dbReference type="EMBL" id="PKW17144.1"/>
    </source>
</evidence>
<organism evidence="1 2">
    <name type="scientific">Saccharopolyspora spinosa</name>
    <dbReference type="NCBI Taxonomy" id="60894"/>
    <lineage>
        <taxon>Bacteria</taxon>
        <taxon>Bacillati</taxon>
        <taxon>Actinomycetota</taxon>
        <taxon>Actinomycetes</taxon>
        <taxon>Pseudonocardiales</taxon>
        <taxon>Pseudonocardiaceae</taxon>
        <taxon>Saccharopolyspora</taxon>
    </lineage>
</organism>
<gene>
    <name evidence="1" type="ORF">A8926_5076</name>
</gene>
<dbReference type="AlphaFoldDB" id="A0A2N3Y2J3"/>
<comment type="caution">
    <text evidence="1">The sequence shown here is derived from an EMBL/GenBank/DDBJ whole genome shotgun (WGS) entry which is preliminary data.</text>
</comment>
<protein>
    <submittedName>
        <fullName evidence="1">Uncharacterized protein</fullName>
    </submittedName>
</protein>
<reference evidence="1" key="1">
    <citation type="submission" date="2017-12" db="EMBL/GenBank/DDBJ databases">
        <title>Sequencing the genomes of 1000 Actinobacteria strains.</title>
        <authorList>
            <person name="Klenk H.-P."/>
        </authorList>
    </citation>
    <scope>NUCLEOTIDE SEQUENCE [LARGE SCALE GENOMIC DNA]</scope>
    <source>
        <strain evidence="1">DSM 44228</strain>
    </source>
</reference>
<evidence type="ECO:0000313" key="2">
    <source>
        <dbReference type="Proteomes" id="UP000233786"/>
    </source>
</evidence>